<comment type="similarity">
    <text evidence="6 7">Belongs to the FliO/MopB family.</text>
</comment>
<dbReference type="GO" id="GO:0005886">
    <property type="term" value="C:plasma membrane"/>
    <property type="evidence" value="ECO:0007669"/>
    <property type="project" value="UniProtKB-SubCell"/>
</dbReference>
<dbReference type="InterPro" id="IPR022781">
    <property type="entry name" value="Flagellar_biosynth_FliO"/>
</dbReference>
<evidence type="ECO:0000313" key="11">
    <source>
        <dbReference type="Proteomes" id="UP000321726"/>
    </source>
</evidence>
<dbReference type="OrthoDB" id="6897726at2"/>
<dbReference type="Proteomes" id="UP000184123">
    <property type="component" value="Unassembled WGS sequence"/>
</dbReference>
<protein>
    <recommendedName>
        <fullName evidence="7">Flagellar protein</fullName>
    </recommendedName>
</protein>
<dbReference type="STRING" id="44933.SAMN05660971_02161"/>
<keyword evidence="9" id="KW-0282">Flagellum</keyword>
<evidence type="ECO:0000256" key="6">
    <source>
        <dbReference type="ARBA" id="ARBA00037937"/>
    </source>
</evidence>
<evidence type="ECO:0000256" key="7">
    <source>
        <dbReference type="RuleBase" id="RU362064"/>
    </source>
</evidence>
<keyword evidence="11" id="KW-1185">Reference proteome</keyword>
<proteinExistence type="inferred from homology"/>
<evidence type="ECO:0000313" key="8">
    <source>
        <dbReference type="EMBL" id="GEN23622.1"/>
    </source>
</evidence>
<keyword evidence="9" id="KW-0966">Cell projection</keyword>
<dbReference type="GO" id="GO:0044781">
    <property type="term" value="P:bacterial-type flagellum organization"/>
    <property type="evidence" value="ECO:0007669"/>
    <property type="project" value="UniProtKB-UniRule"/>
</dbReference>
<dbReference type="Proteomes" id="UP000321726">
    <property type="component" value="Unassembled WGS sequence"/>
</dbReference>
<keyword evidence="1 7" id="KW-1003">Cell membrane</keyword>
<evidence type="ECO:0000256" key="5">
    <source>
        <dbReference type="ARBA" id="ARBA00023143"/>
    </source>
</evidence>
<evidence type="ECO:0000313" key="9">
    <source>
        <dbReference type="EMBL" id="SHM10416.1"/>
    </source>
</evidence>
<sequence length="140" mass="14587">MNSDSSAVIGHAIDGLGQGSDGVLSLALFGKTAAALALVILIILALAALLRRRGQPRAAQQLNLKVVGSTSLGPREKVVVVQVEDRWLVLGLAGGQITRLDSLEAREAQLPEPGVELHGSFAERFSQALKANLTGRSLGS</sequence>
<reference evidence="8 11" key="2">
    <citation type="submission" date="2019-07" db="EMBL/GenBank/DDBJ databases">
        <title>Whole genome shotgun sequence of Halomonas cupida NBRC 102219.</title>
        <authorList>
            <person name="Hosoyama A."/>
            <person name="Uohara A."/>
            <person name="Ohji S."/>
            <person name="Ichikawa N."/>
        </authorList>
    </citation>
    <scope>NUCLEOTIDE SEQUENCE [LARGE SCALE GENOMIC DNA]</scope>
    <source>
        <strain evidence="8 11">NBRC 102219</strain>
    </source>
</reference>
<accession>A0A1M7G2J0</accession>
<reference evidence="9 10" key="1">
    <citation type="submission" date="2016-11" db="EMBL/GenBank/DDBJ databases">
        <authorList>
            <person name="Jaros S."/>
            <person name="Januszkiewicz K."/>
            <person name="Wedrychowicz H."/>
        </authorList>
    </citation>
    <scope>NUCLEOTIDE SEQUENCE [LARGE SCALE GENOMIC DNA]</scope>
    <source>
        <strain evidence="9 10">DSM 4740</strain>
    </source>
</reference>
<organism evidence="9 10">
    <name type="scientific">Halomonas cupida</name>
    <dbReference type="NCBI Taxonomy" id="44933"/>
    <lineage>
        <taxon>Bacteria</taxon>
        <taxon>Pseudomonadati</taxon>
        <taxon>Pseudomonadota</taxon>
        <taxon>Gammaproteobacteria</taxon>
        <taxon>Oceanospirillales</taxon>
        <taxon>Halomonadaceae</taxon>
        <taxon>Halomonas</taxon>
    </lineage>
</organism>
<dbReference type="RefSeq" id="WP_073435207.1">
    <property type="nucleotide sequence ID" value="NZ_BJXU01000052.1"/>
</dbReference>
<evidence type="ECO:0000313" key="10">
    <source>
        <dbReference type="Proteomes" id="UP000184123"/>
    </source>
</evidence>
<gene>
    <name evidence="8" type="ORF">HCU01_15710</name>
    <name evidence="9" type="ORF">SAMN05660971_02161</name>
</gene>
<keyword evidence="4 7" id="KW-0472">Membrane</keyword>
<comment type="subcellular location">
    <subcellularLocation>
        <location evidence="7">Cell membrane</location>
    </subcellularLocation>
    <subcellularLocation>
        <location evidence="7">Bacterial flagellum basal body</location>
    </subcellularLocation>
</comment>
<keyword evidence="2 7" id="KW-0812">Transmembrane</keyword>
<dbReference type="Pfam" id="PF04347">
    <property type="entry name" value="FliO"/>
    <property type="match status" value="1"/>
</dbReference>
<dbReference type="GO" id="GO:0009425">
    <property type="term" value="C:bacterial-type flagellum basal body"/>
    <property type="evidence" value="ECO:0007669"/>
    <property type="project" value="UniProtKB-SubCell"/>
</dbReference>
<keyword evidence="9" id="KW-0969">Cilium</keyword>
<dbReference type="PANTHER" id="PTHR38766:SF1">
    <property type="entry name" value="FLAGELLAR PROTEIN FLIO"/>
    <property type="match status" value="1"/>
</dbReference>
<keyword evidence="3 7" id="KW-1133">Transmembrane helix</keyword>
<evidence type="ECO:0000256" key="4">
    <source>
        <dbReference type="ARBA" id="ARBA00023136"/>
    </source>
</evidence>
<keyword evidence="5 7" id="KW-0975">Bacterial flagellum</keyword>
<evidence type="ECO:0000256" key="3">
    <source>
        <dbReference type="ARBA" id="ARBA00022989"/>
    </source>
</evidence>
<evidence type="ECO:0000256" key="2">
    <source>
        <dbReference type="ARBA" id="ARBA00022692"/>
    </source>
</evidence>
<evidence type="ECO:0000256" key="1">
    <source>
        <dbReference type="ARBA" id="ARBA00022475"/>
    </source>
</evidence>
<dbReference type="EMBL" id="FRCA01000005">
    <property type="protein sequence ID" value="SHM10416.1"/>
    <property type="molecule type" value="Genomic_DNA"/>
</dbReference>
<dbReference type="InterPro" id="IPR052205">
    <property type="entry name" value="FliO/MopB"/>
</dbReference>
<dbReference type="AlphaFoldDB" id="A0A1M7G2J0"/>
<name>A0A1M7G2J0_9GAMM</name>
<dbReference type="NCBIfam" id="TIGR03500">
    <property type="entry name" value="FliO_TIGR"/>
    <property type="match status" value="1"/>
</dbReference>
<dbReference type="EMBL" id="BJXU01000052">
    <property type="protein sequence ID" value="GEN23622.1"/>
    <property type="molecule type" value="Genomic_DNA"/>
</dbReference>
<dbReference type="PANTHER" id="PTHR38766">
    <property type="entry name" value="FLAGELLAR PROTEIN FLIO"/>
    <property type="match status" value="1"/>
</dbReference>
<feature type="transmembrane region" description="Helical" evidence="7">
    <location>
        <begin position="26"/>
        <end position="50"/>
    </location>
</feature>